<keyword evidence="2" id="KW-1185">Reference proteome</keyword>
<dbReference type="RefSeq" id="WP_070238079.1">
    <property type="nucleotide sequence ID" value="NZ_CP017478.1"/>
</dbReference>
<dbReference type="OrthoDB" id="978691at2"/>
<dbReference type="KEGG" id="lul:LPB138_15025"/>
<accession>A0A1D8PBG7</accession>
<reference evidence="1 2" key="1">
    <citation type="submission" date="2016-10" db="EMBL/GenBank/DDBJ databases">
        <title>Lutibacter sp. LPB0138, isolated from marine gastropod.</title>
        <authorList>
            <person name="Kim E."/>
            <person name="Yi H."/>
        </authorList>
    </citation>
    <scope>NUCLEOTIDE SEQUENCE [LARGE SCALE GENOMIC DNA]</scope>
    <source>
        <strain evidence="1 2">LPB0138</strain>
    </source>
</reference>
<dbReference type="EMBL" id="CP017478">
    <property type="protein sequence ID" value="AOW21919.1"/>
    <property type="molecule type" value="Genomic_DNA"/>
</dbReference>
<proteinExistence type="predicted"/>
<dbReference type="Proteomes" id="UP000176050">
    <property type="component" value="Chromosome"/>
</dbReference>
<evidence type="ECO:0000313" key="2">
    <source>
        <dbReference type="Proteomes" id="UP000176050"/>
    </source>
</evidence>
<protein>
    <submittedName>
        <fullName evidence="1">ABC transporter ATPase</fullName>
    </submittedName>
</protein>
<name>A0A1D8PBG7_9FLAO</name>
<gene>
    <name evidence="1" type="ORF">LPB138_15025</name>
</gene>
<organism evidence="1 2">
    <name type="scientific">Urechidicola croceus</name>
    <dbReference type="NCBI Taxonomy" id="1850246"/>
    <lineage>
        <taxon>Bacteria</taxon>
        <taxon>Pseudomonadati</taxon>
        <taxon>Bacteroidota</taxon>
        <taxon>Flavobacteriia</taxon>
        <taxon>Flavobacteriales</taxon>
        <taxon>Flavobacteriaceae</taxon>
        <taxon>Urechidicola</taxon>
    </lineage>
</organism>
<evidence type="ECO:0000313" key="1">
    <source>
        <dbReference type="EMBL" id="AOW21919.1"/>
    </source>
</evidence>
<dbReference type="AlphaFoldDB" id="A0A1D8PBG7"/>
<dbReference type="STRING" id="1850246.LPB138_15025"/>
<sequence length="165" mass="19219">MLVPFSTLPQDSRVWVYQSNREFTNVEVTQISEKIESFMATWKRHGDDLRASYIVKYNQFIILAIDESFNSVSGCSIDSSVHFINELEKEFGVDLMNKMNTAFKVGSTINIVSLFDFQNFVKEEKISPETIVFNNMIQSKMDFETKWEVPAKESWHKRYFGTVIS</sequence>